<dbReference type="AlphaFoldDB" id="A0A7S4HPD7"/>
<keyword evidence="2" id="KW-0285">Flavoprotein</keyword>
<dbReference type="PIRSF" id="PIRSF000350">
    <property type="entry name" value="Mercury_reductase_MerA"/>
    <property type="match status" value="1"/>
</dbReference>
<dbReference type="InterPro" id="IPR023753">
    <property type="entry name" value="FAD/NAD-binding_dom"/>
</dbReference>
<dbReference type="InterPro" id="IPR004099">
    <property type="entry name" value="Pyr_nucl-diS_OxRdtase_dimer"/>
</dbReference>
<gene>
    <name evidence="11" type="ORF">OAUR00152_LOCUS2392</name>
</gene>
<feature type="binding site" evidence="5">
    <location>
        <begin position="253"/>
        <end position="260"/>
    </location>
    <ligand>
        <name>NAD(+)</name>
        <dbReference type="ChEBI" id="CHEBI:57540"/>
    </ligand>
</feature>
<evidence type="ECO:0000256" key="3">
    <source>
        <dbReference type="ARBA" id="ARBA00022827"/>
    </source>
</evidence>
<evidence type="ECO:0008006" key="12">
    <source>
        <dbReference type="Google" id="ProtNLM"/>
    </source>
</evidence>
<evidence type="ECO:0000259" key="9">
    <source>
        <dbReference type="Pfam" id="PF02852"/>
    </source>
</evidence>
<keyword evidence="5" id="KW-0547">Nucleotide-binding</keyword>
<dbReference type="PANTHER" id="PTHR43014">
    <property type="entry name" value="MERCURIC REDUCTASE"/>
    <property type="match status" value="1"/>
</dbReference>
<comment type="cofactor">
    <cofactor evidence="5">
        <name>FAD</name>
        <dbReference type="ChEBI" id="CHEBI:57692"/>
    </cofactor>
    <text evidence="5">Binds 1 FAD per subunit.</text>
</comment>
<dbReference type="SUPFAM" id="SSF55424">
    <property type="entry name" value="FAD/NAD-linked reductases, dimerisation (C-terminal) domain"/>
    <property type="match status" value="1"/>
</dbReference>
<dbReference type="GO" id="GO:0050660">
    <property type="term" value="F:flavin adenine dinucleotide binding"/>
    <property type="evidence" value="ECO:0007669"/>
    <property type="project" value="TreeGrafter"/>
</dbReference>
<evidence type="ECO:0000256" key="4">
    <source>
        <dbReference type="ARBA" id="ARBA00023002"/>
    </source>
</evidence>
<dbReference type="PANTHER" id="PTHR43014:SF2">
    <property type="entry name" value="MERCURIC REDUCTASE"/>
    <property type="match status" value="1"/>
</dbReference>
<evidence type="ECO:0000256" key="1">
    <source>
        <dbReference type="ARBA" id="ARBA00007532"/>
    </source>
</evidence>
<dbReference type="InterPro" id="IPR001100">
    <property type="entry name" value="Pyr_nuc-diS_OxRdtase"/>
</dbReference>
<feature type="chain" id="PRO_5030600239" description="Mercuric reductase" evidence="8">
    <location>
        <begin position="25"/>
        <end position="552"/>
    </location>
</feature>
<protein>
    <recommendedName>
        <fullName evidence="12">Mercuric reductase</fullName>
    </recommendedName>
</protein>
<dbReference type="InterPro" id="IPR016156">
    <property type="entry name" value="FAD/NAD-linked_Rdtase_dimer_sf"/>
</dbReference>
<feature type="region of interest" description="Disordered" evidence="7">
    <location>
        <begin position="33"/>
        <end position="60"/>
    </location>
</feature>
<feature type="binding site" evidence="5">
    <location>
        <position position="112"/>
    </location>
    <ligand>
        <name>FAD</name>
        <dbReference type="ChEBI" id="CHEBI:57692"/>
    </ligand>
</feature>
<evidence type="ECO:0000259" key="10">
    <source>
        <dbReference type="Pfam" id="PF07992"/>
    </source>
</evidence>
<keyword evidence="5" id="KW-0520">NAD</keyword>
<evidence type="ECO:0000256" key="7">
    <source>
        <dbReference type="SAM" id="MobiDB-lite"/>
    </source>
</evidence>
<feature type="signal peptide" evidence="8">
    <location>
        <begin position="1"/>
        <end position="24"/>
    </location>
</feature>
<dbReference type="FunFam" id="3.30.390.30:FF:000001">
    <property type="entry name" value="Dihydrolipoyl dehydrogenase"/>
    <property type="match status" value="1"/>
</dbReference>
<dbReference type="Gene3D" id="3.30.390.30">
    <property type="match status" value="1"/>
</dbReference>
<sequence>MTTAAAALLLAAALALLLPRGAAAFSSSPSAAERFSRRHRTAPPSMAADSDDAENKNSSSSETKSYDLVVIGGGSAGLTAAKFASTFGFSSVIIEKSRLGGDCTWTGCVPSKSLVASAKAARVVRKAEDYGVIVGDKNGGGDVTVDMKRVMGRMRENMERIYEEDDSPAAMAKLGIDTLVGSARFTSADTLSVTSSTTTTEVRANEGIVICTGAKPRRPTSDDIPGLDDDVEYLTYDEIFEIEDLPPRITVAGGGPIGCELAQVFGRFGSEVTVVARRLLPKCEPVVSETLATVFEKEGINVVQGTIASVAKDGKGHTAACQCSDGSEVSVSGDLLLVAVGRIPVAFGMGLDDVGIDVDPSTGGIAVDDNLRTSLRGVYAAGDCTGGAQFTHYAGYQGAVAARNVLLPLTDPGVLPNVPGTTFTDPEVATAGLTEAEAIEEYGEGKVSVAVQKVRDIDRAICDGADEGLIKIVYKKRGYKILGATIMSPAAGEMIAEIGVAMKTGLTFDMLATVMHTYPAYSFALQAMAAEVYYDKLLKSKGLFSVLKKIGL</sequence>
<feature type="domain" description="Pyridine nucleotide-disulphide oxidoreductase dimerisation" evidence="9">
    <location>
        <begin position="418"/>
        <end position="527"/>
    </location>
</feature>
<accession>A0A7S4HPD7</accession>
<organism evidence="11">
    <name type="scientific">Odontella aurita</name>
    <dbReference type="NCBI Taxonomy" id="265563"/>
    <lineage>
        <taxon>Eukaryota</taxon>
        <taxon>Sar</taxon>
        <taxon>Stramenopiles</taxon>
        <taxon>Ochrophyta</taxon>
        <taxon>Bacillariophyta</taxon>
        <taxon>Mediophyceae</taxon>
        <taxon>Biddulphiophycidae</taxon>
        <taxon>Eupodiscales</taxon>
        <taxon>Odontellaceae</taxon>
        <taxon>Odontella</taxon>
    </lineage>
</organism>
<comment type="similarity">
    <text evidence="1">Belongs to the class-I pyridine nucleotide-disulfide oxidoreductase family.</text>
</comment>
<evidence type="ECO:0000256" key="6">
    <source>
        <dbReference type="PIRSR" id="PIRSR000350-4"/>
    </source>
</evidence>
<dbReference type="Pfam" id="PF02852">
    <property type="entry name" value="Pyr_redox_dim"/>
    <property type="match status" value="1"/>
</dbReference>
<feature type="binding site" evidence="5">
    <location>
        <position position="341"/>
    </location>
    <ligand>
        <name>NAD(+)</name>
        <dbReference type="ChEBI" id="CHEBI:57540"/>
    </ligand>
</feature>
<keyword evidence="4" id="KW-0560">Oxidoreductase</keyword>
<dbReference type="EMBL" id="HBKQ01003466">
    <property type="protein sequence ID" value="CAE2205285.1"/>
    <property type="molecule type" value="Transcribed_RNA"/>
</dbReference>
<dbReference type="PRINTS" id="PR00411">
    <property type="entry name" value="PNDRDTASEI"/>
</dbReference>
<evidence type="ECO:0000256" key="5">
    <source>
        <dbReference type="PIRSR" id="PIRSR000350-3"/>
    </source>
</evidence>
<keyword evidence="8" id="KW-0732">Signal</keyword>
<dbReference type="InterPro" id="IPR036188">
    <property type="entry name" value="FAD/NAD-bd_sf"/>
</dbReference>
<feature type="disulfide bond" description="Redox-active" evidence="6">
    <location>
        <begin position="103"/>
        <end position="108"/>
    </location>
</feature>
<evidence type="ECO:0000256" key="8">
    <source>
        <dbReference type="SAM" id="SignalP"/>
    </source>
</evidence>
<feature type="binding site" evidence="5">
    <location>
        <position position="383"/>
    </location>
    <ligand>
        <name>FAD</name>
        <dbReference type="ChEBI" id="CHEBI:57692"/>
    </ligand>
</feature>
<name>A0A7S4HPD7_9STRA</name>
<evidence type="ECO:0000256" key="2">
    <source>
        <dbReference type="ARBA" id="ARBA00022630"/>
    </source>
</evidence>
<proteinExistence type="inferred from homology"/>
<dbReference type="SUPFAM" id="SSF51905">
    <property type="entry name" value="FAD/NAD(P)-binding domain"/>
    <property type="match status" value="1"/>
</dbReference>
<dbReference type="GO" id="GO:0003955">
    <property type="term" value="F:NAD(P)H dehydrogenase (quinone) activity"/>
    <property type="evidence" value="ECO:0007669"/>
    <property type="project" value="TreeGrafter"/>
</dbReference>
<evidence type="ECO:0000313" key="11">
    <source>
        <dbReference type="EMBL" id="CAE2205285.1"/>
    </source>
</evidence>
<dbReference type="Gene3D" id="3.50.50.60">
    <property type="entry name" value="FAD/NAD(P)-binding domain"/>
    <property type="match status" value="2"/>
</dbReference>
<keyword evidence="3 5" id="KW-0274">FAD</keyword>
<dbReference type="PRINTS" id="PR00368">
    <property type="entry name" value="FADPNR"/>
</dbReference>
<dbReference type="Pfam" id="PF07992">
    <property type="entry name" value="Pyr_redox_2"/>
    <property type="match status" value="1"/>
</dbReference>
<reference evidence="11" key="1">
    <citation type="submission" date="2021-01" db="EMBL/GenBank/DDBJ databases">
        <authorList>
            <person name="Corre E."/>
            <person name="Pelletier E."/>
            <person name="Niang G."/>
            <person name="Scheremetjew M."/>
            <person name="Finn R."/>
            <person name="Kale V."/>
            <person name="Holt S."/>
            <person name="Cochrane G."/>
            <person name="Meng A."/>
            <person name="Brown T."/>
            <person name="Cohen L."/>
        </authorList>
    </citation>
    <scope>NUCLEOTIDE SEQUENCE</scope>
    <source>
        <strain evidence="11">Isolate 1302-5</strain>
    </source>
</reference>
<feature type="domain" description="FAD/NAD(P)-binding" evidence="10">
    <location>
        <begin position="66"/>
        <end position="398"/>
    </location>
</feature>